<evidence type="ECO:0000256" key="9">
    <source>
        <dbReference type="ARBA" id="ARBA00031547"/>
    </source>
</evidence>
<dbReference type="Proteomes" id="UP001217089">
    <property type="component" value="Unassembled WGS sequence"/>
</dbReference>
<dbReference type="EMBL" id="JARBDR010000440">
    <property type="protein sequence ID" value="KAJ8312612.1"/>
    <property type="molecule type" value="Genomic_DNA"/>
</dbReference>
<evidence type="ECO:0000256" key="5">
    <source>
        <dbReference type="ARBA" id="ARBA00022723"/>
    </source>
</evidence>
<dbReference type="NCBIfam" id="NF000658">
    <property type="entry name" value="PRK00029.1"/>
    <property type="match status" value="1"/>
</dbReference>
<dbReference type="Pfam" id="PF02696">
    <property type="entry name" value="SelO"/>
    <property type="match status" value="1"/>
</dbReference>
<evidence type="ECO:0000256" key="1">
    <source>
        <dbReference type="ARBA" id="ARBA00001946"/>
    </source>
</evidence>
<dbReference type="InterPro" id="IPR003846">
    <property type="entry name" value="SelO"/>
</dbReference>
<keyword evidence="7" id="KW-0067">ATP-binding</keyword>
<evidence type="ECO:0000256" key="2">
    <source>
        <dbReference type="ARBA" id="ARBA00009747"/>
    </source>
</evidence>
<organism evidence="10 11">
    <name type="scientific">Tegillarca granosa</name>
    <name type="common">Malaysian cockle</name>
    <name type="synonym">Anadara granosa</name>
    <dbReference type="NCBI Taxonomy" id="220873"/>
    <lineage>
        <taxon>Eukaryota</taxon>
        <taxon>Metazoa</taxon>
        <taxon>Spiralia</taxon>
        <taxon>Lophotrochozoa</taxon>
        <taxon>Mollusca</taxon>
        <taxon>Bivalvia</taxon>
        <taxon>Autobranchia</taxon>
        <taxon>Pteriomorphia</taxon>
        <taxon>Arcoida</taxon>
        <taxon>Arcoidea</taxon>
        <taxon>Arcidae</taxon>
        <taxon>Tegillarca</taxon>
    </lineage>
</organism>
<keyword evidence="11" id="KW-1185">Reference proteome</keyword>
<evidence type="ECO:0000256" key="4">
    <source>
        <dbReference type="ARBA" id="ARBA00022695"/>
    </source>
</evidence>
<keyword evidence="5" id="KW-0479">Metal-binding</keyword>
<dbReference type="HAMAP" id="MF_00692">
    <property type="entry name" value="SelO"/>
    <property type="match status" value="1"/>
</dbReference>
<protein>
    <recommendedName>
        <fullName evidence="9">Selenoprotein O</fullName>
    </recommendedName>
</protein>
<reference evidence="10 11" key="1">
    <citation type="submission" date="2022-12" db="EMBL/GenBank/DDBJ databases">
        <title>Chromosome-level genome of Tegillarca granosa.</title>
        <authorList>
            <person name="Kim J."/>
        </authorList>
    </citation>
    <scope>NUCLEOTIDE SEQUENCE [LARGE SCALE GENOMIC DNA]</scope>
    <source>
        <strain evidence="10">Teg-2019</strain>
        <tissue evidence="10">Adductor muscle</tissue>
    </source>
</reference>
<keyword evidence="4" id="KW-0548">Nucleotidyltransferase</keyword>
<evidence type="ECO:0000256" key="7">
    <source>
        <dbReference type="ARBA" id="ARBA00022840"/>
    </source>
</evidence>
<sequence>MFTHFPSWRLAKQLHLERLPLDPEKKNYVREVKDCVFSVVYPIPFKTKVQLVAHSVKVLNQILDLDTKILDQTEFISFGSVLEGTTPLSHRYGGHQFGSWADQLGDGRAVMIGEYVNRKGERWELQLKGSGLTPYSRRGDGRAVLRSSIREFLCSEAMYHLGIPTSRAATITVSNDPVIRDQFYDGHPVKERGAIVLRLARSWFRIGSLEILAKKGETELLKTLTDFVIENYFTAIDINDEDKYLAFYSIVVKETAEMIAKWQSVGFTHGVCNTDNFSLLSITIDYGPFGFLEEYNPNFVPNTSDDEGMYSYKKQPEIGIFNVDKLAQALVPLLDSNQIQQIETILKGYVQIYKQKFMEIFRRKLGFVTIEEDDEQLVAILLKMMEERKSDFTMTFRQMGELSLKNLDSKNIPKSAWALKRLSSHDWYNKWIKAYRQRQQRQNISDEKRQNIMNNTNPRYVLRNWIAQKVIEQAENNDFEGVRKVLKILENPFTLQKEAEENGYALPPPYWAKFLKVSCSS</sequence>
<keyword evidence="3" id="KW-0808">Transferase</keyword>
<evidence type="ECO:0000256" key="8">
    <source>
        <dbReference type="ARBA" id="ARBA00022842"/>
    </source>
</evidence>
<evidence type="ECO:0000256" key="6">
    <source>
        <dbReference type="ARBA" id="ARBA00022741"/>
    </source>
</evidence>
<comment type="cofactor">
    <cofactor evidence="1">
        <name>Mg(2+)</name>
        <dbReference type="ChEBI" id="CHEBI:18420"/>
    </cofactor>
</comment>
<evidence type="ECO:0000256" key="3">
    <source>
        <dbReference type="ARBA" id="ARBA00022679"/>
    </source>
</evidence>
<accession>A0ABQ9F9S7</accession>
<keyword evidence="8" id="KW-0460">Magnesium</keyword>
<gene>
    <name evidence="10" type="ORF">KUTeg_009985</name>
</gene>
<proteinExistence type="inferred from homology"/>
<dbReference type="PANTHER" id="PTHR12153:SF18">
    <property type="entry name" value="SELENOPROTEIN O"/>
    <property type="match status" value="1"/>
</dbReference>
<dbReference type="PANTHER" id="PTHR12153">
    <property type="entry name" value="SELENOPROTEIN O"/>
    <property type="match status" value="1"/>
</dbReference>
<comment type="similarity">
    <text evidence="2">Belongs to the SELO family.</text>
</comment>
<keyword evidence="6" id="KW-0547">Nucleotide-binding</keyword>
<name>A0ABQ9F9S7_TEGGR</name>
<evidence type="ECO:0000313" key="10">
    <source>
        <dbReference type="EMBL" id="KAJ8312612.1"/>
    </source>
</evidence>
<comment type="caution">
    <text evidence="10">The sequence shown here is derived from an EMBL/GenBank/DDBJ whole genome shotgun (WGS) entry which is preliminary data.</text>
</comment>
<evidence type="ECO:0000313" key="11">
    <source>
        <dbReference type="Proteomes" id="UP001217089"/>
    </source>
</evidence>